<feature type="domain" description="Methyltransferase type 11" evidence="1">
    <location>
        <begin position="46"/>
        <end position="143"/>
    </location>
</feature>
<dbReference type="GO" id="GO:0008757">
    <property type="term" value="F:S-adenosylmethionine-dependent methyltransferase activity"/>
    <property type="evidence" value="ECO:0007669"/>
    <property type="project" value="InterPro"/>
</dbReference>
<dbReference type="SUPFAM" id="SSF53335">
    <property type="entry name" value="S-adenosyl-L-methionine-dependent methyltransferases"/>
    <property type="match status" value="1"/>
</dbReference>
<name>A0A2R4WF50_9HYPH</name>
<dbReference type="InterPro" id="IPR013216">
    <property type="entry name" value="Methyltransf_11"/>
</dbReference>
<keyword evidence="2" id="KW-0489">Methyltransferase</keyword>
<dbReference type="Gene3D" id="3.40.50.150">
    <property type="entry name" value="Vaccinia Virus protein VP39"/>
    <property type="match status" value="1"/>
</dbReference>
<dbReference type="KEGG" id="mee:DA075_03780"/>
<sequence>MSEGLRRDFGGAIPDFYERGMAPVMFGPAAAVTAARVAALAPTRLLETAAGTGQVTRLLAASLPAGTAITATDLAPAMLALAAERLPAGTAVDLRPADAQALPFAEAAFDLVLCQFGVMFFPDRAGAMREAARVLRPGGRFLFTTWDVREANPYARVAADLVVEATGETGVFGLAYGMTSLDEVRALAEAAGFSGFRAEAIRLDAPVPDVGLFAAGLLRGNPTAVLLRERGIEPEPLVSELERRLRGTLGAPATARLQMLSFEAVKPRN</sequence>
<protein>
    <submittedName>
        <fullName evidence="2">Class I SAM-dependent methyltransferase</fullName>
    </submittedName>
</protein>
<dbReference type="RefSeq" id="WP_099952076.1">
    <property type="nucleotide sequence ID" value="NZ_CP028843.1"/>
</dbReference>
<dbReference type="GO" id="GO:0032259">
    <property type="term" value="P:methylation"/>
    <property type="evidence" value="ECO:0007669"/>
    <property type="project" value="UniProtKB-KW"/>
</dbReference>
<evidence type="ECO:0000259" key="1">
    <source>
        <dbReference type="Pfam" id="PF08241"/>
    </source>
</evidence>
<evidence type="ECO:0000313" key="2">
    <source>
        <dbReference type="EMBL" id="AWB20161.1"/>
    </source>
</evidence>
<dbReference type="EMBL" id="CP028843">
    <property type="protein sequence ID" value="AWB20161.1"/>
    <property type="molecule type" value="Genomic_DNA"/>
</dbReference>
<dbReference type="AlphaFoldDB" id="A0A2R4WF50"/>
<proteinExistence type="predicted"/>
<reference evidence="2 3" key="1">
    <citation type="submission" date="2018-04" db="EMBL/GenBank/DDBJ databases">
        <title>Methylobacterium sp. PR1016A genome.</title>
        <authorList>
            <person name="Park W."/>
        </authorList>
    </citation>
    <scope>NUCLEOTIDE SEQUENCE [LARGE SCALE GENOMIC DNA]</scope>
    <source>
        <strain evidence="2 3">PR1016A</strain>
    </source>
</reference>
<dbReference type="CDD" id="cd02440">
    <property type="entry name" value="AdoMet_MTases"/>
    <property type="match status" value="1"/>
</dbReference>
<dbReference type="PANTHER" id="PTHR43591:SF24">
    <property type="entry name" value="2-METHOXY-6-POLYPRENYL-1,4-BENZOQUINOL METHYLASE, MITOCHONDRIAL"/>
    <property type="match status" value="1"/>
</dbReference>
<dbReference type="Pfam" id="PF08241">
    <property type="entry name" value="Methyltransf_11"/>
    <property type="match status" value="1"/>
</dbReference>
<organism evidence="2 3">
    <name type="scientific">Methylobacterium currus</name>
    <dbReference type="NCBI Taxonomy" id="2051553"/>
    <lineage>
        <taxon>Bacteria</taxon>
        <taxon>Pseudomonadati</taxon>
        <taxon>Pseudomonadota</taxon>
        <taxon>Alphaproteobacteria</taxon>
        <taxon>Hyphomicrobiales</taxon>
        <taxon>Methylobacteriaceae</taxon>
        <taxon>Methylobacterium</taxon>
    </lineage>
</organism>
<dbReference type="Proteomes" id="UP000244755">
    <property type="component" value="Chromosome 1"/>
</dbReference>
<evidence type="ECO:0000313" key="3">
    <source>
        <dbReference type="Proteomes" id="UP000244755"/>
    </source>
</evidence>
<dbReference type="InterPro" id="IPR029063">
    <property type="entry name" value="SAM-dependent_MTases_sf"/>
</dbReference>
<keyword evidence="2" id="KW-0808">Transferase</keyword>
<dbReference type="PANTHER" id="PTHR43591">
    <property type="entry name" value="METHYLTRANSFERASE"/>
    <property type="match status" value="1"/>
</dbReference>
<keyword evidence="3" id="KW-1185">Reference proteome</keyword>
<accession>A0A2R4WF50</accession>
<gene>
    <name evidence="2" type="ORF">DA075_03780</name>
</gene>